<accession>A0A4Q4M458</accession>
<reference evidence="3" key="1">
    <citation type="journal article" date="2019" name="bioRxiv">
        <title>Genomics, evolutionary history and diagnostics of the Alternaria alternata species group including apple and Asian pear pathotypes.</title>
        <authorList>
            <person name="Armitage A.D."/>
            <person name="Cockerton H.M."/>
            <person name="Sreenivasaprasad S."/>
            <person name="Woodhall J.W."/>
            <person name="Lane C.R."/>
            <person name="Harrison R.J."/>
            <person name="Clarkson J.P."/>
        </authorList>
    </citation>
    <scope>NUCLEOTIDE SEQUENCE [LARGE SCALE GENOMIC DNA]</scope>
    <source>
        <strain evidence="3">FERA 1082</strain>
    </source>
</reference>
<gene>
    <name evidence="2" type="ORF">AA0114_g11314</name>
</gene>
<feature type="compositionally biased region" description="Low complexity" evidence="1">
    <location>
        <begin position="54"/>
        <end position="70"/>
    </location>
</feature>
<comment type="caution">
    <text evidence="2">The sequence shown here is derived from an EMBL/GenBank/DDBJ whole genome shotgun (WGS) entry which is preliminary data.</text>
</comment>
<sequence length="115" mass="12287">MPSLQLSARRNRTISWVDQLPTRPAPSPSPSSEVNFGGAQTTHGSEIAPLFAQENSDSEPSSSTLSLNSPFSSDLHLAIQSLTPQTIIADQQSEITMLTSPRDLSPFKGKPPLGT</sequence>
<protein>
    <submittedName>
        <fullName evidence="2">Uncharacterized protein</fullName>
    </submittedName>
</protein>
<dbReference type="AlphaFoldDB" id="A0A4Q4M458"/>
<feature type="compositionally biased region" description="Polar residues" evidence="1">
    <location>
        <begin position="1"/>
        <end position="16"/>
    </location>
</feature>
<feature type="region of interest" description="Disordered" evidence="1">
    <location>
        <begin position="1"/>
        <end position="70"/>
    </location>
</feature>
<proteinExistence type="predicted"/>
<organism evidence="2 3">
    <name type="scientific">Alternaria tenuissima</name>
    <dbReference type="NCBI Taxonomy" id="119927"/>
    <lineage>
        <taxon>Eukaryota</taxon>
        <taxon>Fungi</taxon>
        <taxon>Dikarya</taxon>
        <taxon>Ascomycota</taxon>
        <taxon>Pezizomycotina</taxon>
        <taxon>Dothideomycetes</taxon>
        <taxon>Pleosporomycetidae</taxon>
        <taxon>Pleosporales</taxon>
        <taxon>Pleosporineae</taxon>
        <taxon>Pleosporaceae</taxon>
        <taxon>Alternaria</taxon>
        <taxon>Alternaria sect. Alternaria</taxon>
        <taxon>Alternaria alternata complex</taxon>
    </lineage>
</organism>
<name>A0A4Q4M458_9PLEO</name>
<dbReference type="EMBL" id="PDXA01000058">
    <property type="protein sequence ID" value="RYN39378.1"/>
    <property type="molecule type" value="Genomic_DNA"/>
</dbReference>
<evidence type="ECO:0000256" key="1">
    <source>
        <dbReference type="SAM" id="MobiDB-lite"/>
    </source>
</evidence>
<dbReference type="Proteomes" id="UP000292402">
    <property type="component" value="Unassembled WGS sequence"/>
</dbReference>
<evidence type="ECO:0000313" key="3">
    <source>
        <dbReference type="Proteomes" id="UP000292402"/>
    </source>
</evidence>
<feature type="region of interest" description="Disordered" evidence="1">
    <location>
        <begin position="93"/>
        <end position="115"/>
    </location>
</feature>
<evidence type="ECO:0000313" key="2">
    <source>
        <dbReference type="EMBL" id="RYN39378.1"/>
    </source>
</evidence>